<evidence type="ECO:0000313" key="9">
    <source>
        <dbReference type="EMBL" id="CCF18321.1"/>
    </source>
</evidence>
<dbReference type="InterPro" id="IPR036390">
    <property type="entry name" value="WH_DNA-bd_sf"/>
</dbReference>
<dbReference type="EMBL" id="FO082820">
    <property type="protein sequence ID" value="CCF18321.1"/>
    <property type="molecule type" value="Genomic_DNA"/>
</dbReference>
<dbReference type="Gene3D" id="1.10.10.10">
    <property type="entry name" value="Winged helix-like DNA-binding domain superfamily/Winged helix DNA-binding domain"/>
    <property type="match status" value="1"/>
</dbReference>
<evidence type="ECO:0000313" key="10">
    <source>
        <dbReference type="Proteomes" id="UP000010792"/>
    </source>
</evidence>
<dbReference type="SUPFAM" id="SSF46785">
    <property type="entry name" value="Winged helix' DNA-binding domain"/>
    <property type="match status" value="1"/>
</dbReference>
<evidence type="ECO:0000256" key="2">
    <source>
        <dbReference type="ARBA" id="ARBA00023015"/>
    </source>
</evidence>
<reference evidence="9 10" key="1">
    <citation type="journal article" date="2013" name="Genome Biol. Evol.">
        <title>Life in an arsenic-containing gold mine: genome and physiology of the autotrophic arsenite-oxidizing bacterium rhizobium sp. NT-26.</title>
        <authorList>
            <person name="Andres J."/>
            <person name="Arsene-Ploetze F."/>
            <person name="Barbe V."/>
            <person name="Brochier-Armanet C."/>
            <person name="Cleiss-Arnold J."/>
            <person name="Coppee J.Y."/>
            <person name="Dillies M.A."/>
            <person name="Geist"/>
            <person name="L"/>
            <person name="Joublin A."/>
            <person name="Koechler S."/>
            <person name="Lassalle F."/>
            <person name="Marchal M."/>
            <person name="Medigue C."/>
            <person name="Muller D."/>
            <person name="Nesme X."/>
            <person name="Plewniak F."/>
            <person name="Proux C."/>
            <person name="Ramirez-Bahena M.H."/>
            <person name="Schenowitz C."/>
            <person name="Sismeiro O."/>
            <person name="Vallenet D."/>
            <person name="Santini J.M."/>
            <person name="Bertin P.N."/>
        </authorList>
    </citation>
    <scope>NUCLEOTIDE SEQUENCE [LARGE SCALE GENOMIC DNA]</scope>
    <source>
        <strain evidence="9 10">NT-26</strain>
    </source>
</reference>
<dbReference type="RefSeq" id="WP_052637278.1">
    <property type="nucleotide sequence ID" value="NZ_FO082820.1"/>
</dbReference>
<keyword evidence="2" id="KW-0805">Transcription regulation</keyword>
<dbReference type="InterPro" id="IPR050950">
    <property type="entry name" value="HTH-type_LysR_regulators"/>
</dbReference>
<proteinExistence type="inferred from homology"/>
<dbReference type="AlphaFoldDB" id="L0NBZ7"/>
<keyword evidence="4" id="KW-0804">Transcription</keyword>
<dbReference type="InterPro" id="IPR000847">
    <property type="entry name" value="LysR_HTH_N"/>
</dbReference>
<protein>
    <recommendedName>
        <fullName evidence="6">HTH-type transcriptional regulator TtuA</fullName>
    </recommendedName>
    <alternativeName>
        <fullName evidence="7">Tartrate utilization transcriptional regulator</fullName>
    </alternativeName>
</protein>
<organism evidence="9 10">
    <name type="scientific">Pseudorhizobium banfieldiae</name>
    <dbReference type="NCBI Taxonomy" id="1125847"/>
    <lineage>
        <taxon>Bacteria</taxon>
        <taxon>Pseudomonadati</taxon>
        <taxon>Pseudomonadota</taxon>
        <taxon>Alphaproteobacteria</taxon>
        <taxon>Hyphomicrobiales</taxon>
        <taxon>Rhizobiaceae</taxon>
        <taxon>Rhizobium/Agrobacterium group</taxon>
        <taxon>Pseudorhizobium</taxon>
    </lineage>
</organism>
<evidence type="ECO:0000256" key="3">
    <source>
        <dbReference type="ARBA" id="ARBA00023125"/>
    </source>
</evidence>
<dbReference type="InterPro" id="IPR005119">
    <property type="entry name" value="LysR_subst-bd"/>
</dbReference>
<dbReference type="PRINTS" id="PR00039">
    <property type="entry name" value="HTHLYSR"/>
</dbReference>
<dbReference type="SUPFAM" id="SSF53850">
    <property type="entry name" value="Periplasmic binding protein-like II"/>
    <property type="match status" value="1"/>
</dbReference>
<evidence type="ECO:0000256" key="5">
    <source>
        <dbReference type="ARBA" id="ARBA00054626"/>
    </source>
</evidence>
<dbReference type="GO" id="GO:0003700">
    <property type="term" value="F:DNA-binding transcription factor activity"/>
    <property type="evidence" value="ECO:0007669"/>
    <property type="project" value="InterPro"/>
</dbReference>
<sequence length="321" mass="35739">MDLRALRYFVAVVRARSISAAAEELHIAQPAITRQLQKLEQQLGAQLLERSGRGVQVTKAGFMLMERAEALLRMADDTRDYISGTENMAVGNVVLGLPPMAGAALAPPIVDHYLKVWPQISLRLLEGSSPSLHEWVLDRRIDLAVLHNPVSLPELDIEPISYEQTVLIGPGKTAHGNLPPIKKSISVGDLADIPLIMPALPHANRRMLDNAAKQFGVRLQIRSEVDSITLIKALIRYGQGFTVTTYASVQQEVERGELQAYFLDRPPLISVFAMVRRREMRGSWLTNELAQTVKTTLTQLIATGQWQGSHRRGREDVELQH</sequence>
<accession>L0NBZ7</accession>
<keyword evidence="10" id="KW-1185">Reference proteome</keyword>
<dbReference type="Gene3D" id="3.40.190.290">
    <property type="match status" value="1"/>
</dbReference>
<evidence type="ECO:0000256" key="6">
    <source>
        <dbReference type="ARBA" id="ARBA00067332"/>
    </source>
</evidence>
<dbReference type="PROSITE" id="PS50931">
    <property type="entry name" value="HTH_LYSR"/>
    <property type="match status" value="1"/>
</dbReference>
<dbReference type="KEGG" id="rht:NT26_0597"/>
<gene>
    <name evidence="9" type="ORF">NT26_0597</name>
</gene>
<evidence type="ECO:0000256" key="1">
    <source>
        <dbReference type="ARBA" id="ARBA00009437"/>
    </source>
</evidence>
<evidence type="ECO:0000256" key="7">
    <source>
        <dbReference type="ARBA" id="ARBA00083243"/>
    </source>
</evidence>
<keyword evidence="3" id="KW-0238">DNA-binding</keyword>
<dbReference type="Proteomes" id="UP000010792">
    <property type="component" value="Chromosome"/>
</dbReference>
<dbReference type="GO" id="GO:0005829">
    <property type="term" value="C:cytosol"/>
    <property type="evidence" value="ECO:0007669"/>
    <property type="project" value="TreeGrafter"/>
</dbReference>
<dbReference type="Pfam" id="PF03466">
    <property type="entry name" value="LysR_substrate"/>
    <property type="match status" value="1"/>
</dbReference>
<dbReference type="InterPro" id="IPR036388">
    <property type="entry name" value="WH-like_DNA-bd_sf"/>
</dbReference>
<evidence type="ECO:0000259" key="8">
    <source>
        <dbReference type="PROSITE" id="PS50931"/>
    </source>
</evidence>
<dbReference type="Pfam" id="PF00126">
    <property type="entry name" value="HTH_1"/>
    <property type="match status" value="1"/>
</dbReference>
<comment type="similarity">
    <text evidence="1">Belongs to the LysR transcriptional regulatory family.</text>
</comment>
<dbReference type="PANTHER" id="PTHR30419:SF8">
    <property type="entry name" value="NITROGEN ASSIMILATION TRANSCRIPTIONAL ACTIVATOR-RELATED"/>
    <property type="match status" value="1"/>
</dbReference>
<dbReference type="GO" id="GO:0003677">
    <property type="term" value="F:DNA binding"/>
    <property type="evidence" value="ECO:0007669"/>
    <property type="project" value="UniProtKB-KW"/>
</dbReference>
<dbReference type="PANTHER" id="PTHR30419">
    <property type="entry name" value="HTH-TYPE TRANSCRIPTIONAL REGULATOR YBHD"/>
    <property type="match status" value="1"/>
</dbReference>
<name>L0NBZ7_9HYPH</name>
<dbReference type="STRING" id="1125847.NT26_0597"/>
<evidence type="ECO:0000256" key="4">
    <source>
        <dbReference type="ARBA" id="ARBA00023163"/>
    </source>
</evidence>
<comment type="function">
    <text evidence="5">Transcriptional regulator of the ttuABCDE tartrate utilization operon.</text>
</comment>
<dbReference type="FunFam" id="1.10.10.10:FF:000001">
    <property type="entry name" value="LysR family transcriptional regulator"/>
    <property type="match status" value="1"/>
</dbReference>
<feature type="domain" description="HTH lysR-type" evidence="8">
    <location>
        <begin position="1"/>
        <end position="58"/>
    </location>
</feature>